<dbReference type="Gene3D" id="1.10.10.1070">
    <property type="entry name" value="Zinc finger, BED domain-containing"/>
    <property type="match status" value="1"/>
</dbReference>
<dbReference type="PANTHER" id="PTHR46481:SF10">
    <property type="entry name" value="ZINC FINGER BED DOMAIN-CONTAINING PROTEIN 39"/>
    <property type="match status" value="1"/>
</dbReference>
<name>A0A9N9SUQ9_DIABA</name>
<keyword evidence="2" id="KW-0479">Metal-binding</keyword>
<dbReference type="PROSITE" id="PS50808">
    <property type="entry name" value="ZF_BED"/>
    <property type="match status" value="1"/>
</dbReference>
<evidence type="ECO:0000256" key="4">
    <source>
        <dbReference type="ARBA" id="ARBA00022833"/>
    </source>
</evidence>
<dbReference type="SMART" id="SM00614">
    <property type="entry name" value="ZnF_BED"/>
    <property type="match status" value="1"/>
</dbReference>
<evidence type="ECO:0000256" key="8">
    <source>
        <dbReference type="ARBA" id="ARBA00023242"/>
    </source>
</evidence>
<keyword evidence="6" id="KW-0238">DNA-binding</keyword>
<dbReference type="PANTHER" id="PTHR46481">
    <property type="entry name" value="ZINC FINGER BED DOMAIN-CONTAINING PROTEIN 4"/>
    <property type="match status" value="1"/>
</dbReference>
<dbReference type="AlphaFoldDB" id="A0A9N9SUQ9"/>
<dbReference type="SUPFAM" id="SSF57667">
    <property type="entry name" value="beta-beta-alpha zinc fingers"/>
    <property type="match status" value="1"/>
</dbReference>
<keyword evidence="4" id="KW-0862">Zinc</keyword>
<keyword evidence="5" id="KW-0805">Transcription regulation</keyword>
<dbReference type="Pfam" id="PF02892">
    <property type="entry name" value="zf-BED"/>
    <property type="match status" value="1"/>
</dbReference>
<evidence type="ECO:0000256" key="6">
    <source>
        <dbReference type="ARBA" id="ARBA00023125"/>
    </source>
</evidence>
<evidence type="ECO:0000256" key="5">
    <source>
        <dbReference type="ARBA" id="ARBA00023015"/>
    </source>
</evidence>
<dbReference type="InterPro" id="IPR008906">
    <property type="entry name" value="HATC_C_dom"/>
</dbReference>
<sequence length="640" mass="72605">MSPKQSKLWRFFDKLDDNFAKCLLCGKKIKTSGNTTNLRCHLLSFTKAMSDITGKGNTHNTQKLESCYSTSSTSVSVNTESADNNSEKNGGNDDSAEKKSFKGQRTINETFRDAISYAEGGNRYTKISNSILYMICKDYQPFSIVEDKGFRQLFQTLAPQYKIPTRKTLTNLLENRYIAAAAHVKTKIENIDNYSLTADIWTDTLNSTSFFGVTLHFQEDIRISSLALNVWELSERHTSENISKTLQTICMDWGIVKEKLSVIVTDGAANMGKAIELCFGRTRHLHCFAHQINLIAEKAIEDTPNLGELIKKMKTVVTWFKQSIIAADELRAAQKSNTVQYSLKQSVPTRWNSVYYMIKRFLELREYVNIIINNHTTAPLMLTARELSDLSKIKSLLEPLEAVTTEISGEHFPTGSTIIPIVYHLIKKTEEINVDDSDLGTVFKEKLVQQIKKRLGSAEQVAVLAKATVLDPRFKKLYFSNPLNCAKAVEHILIDLKTINPTETETTINENLNTAQSNTSDKFNLWSNHQSIVEEHLASTSTVTTETESSSEISLYLRTPVVPLNTNPLEWWKNHKDMYSNLYKITKQYLCVIATSVPSERLFSKASQVLTERRNRLSGNKLQKILFLRSVDEKIFFSIN</sequence>
<dbReference type="SUPFAM" id="SSF53098">
    <property type="entry name" value="Ribonuclease H-like"/>
    <property type="match status" value="1"/>
</dbReference>
<accession>A0A9N9SUQ9</accession>
<comment type="subcellular location">
    <subcellularLocation>
        <location evidence="1">Nucleus</location>
    </subcellularLocation>
</comment>
<dbReference type="GO" id="GO:0008270">
    <property type="term" value="F:zinc ion binding"/>
    <property type="evidence" value="ECO:0007669"/>
    <property type="project" value="UniProtKB-KW"/>
</dbReference>
<dbReference type="Pfam" id="PF05699">
    <property type="entry name" value="Dimer_Tnp_hAT"/>
    <property type="match status" value="1"/>
</dbReference>
<dbReference type="SUPFAM" id="SSF140996">
    <property type="entry name" value="Hermes dimerisation domain"/>
    <property type="match status" value="1"/>
</dbReference>
<protein>
    <recommendedName>
        <fullName evidence="11">BED-type domain-containing protein</fullName>
    </recommendedName>
</protein>
<dbReference type="EMBL" id="OU898278">
    <property type="protein sequence ID" value="CAG9831131.1"/>
    <property type="molecule type" value="Genomic_DNA"/>
</dbReference>
<keyword evidence="7" id="KW-0804">Transcription</keyword>
<evidence type="ECO:0000256" key="7">
    <source>
        <dbReference type="ARBA" id="ARBA00023163"/>
    </source>
</evidence>
<feature type="region of interest" description="Disordered" evidence="10">
    <location>
        <begin position="75"/>
        <end position="102"/>
    </location>
</feature>
<dbReference type="GO" id="GO:0009791">
    <property type="term" value="P:post-embryonic development"/>
    <property type="evidence" value="ECO:0007669"/>
    <property type="project" value="UniProtKB-ARBA"/>
</dbReference>
<gene>
    <name evidence="12" type="ORF">DIABBA_LOCUS4758</name>
</gene>
<keyword evidence="8" id="KW-0539">Nucleus</keyword>
<organism evidence="12 13">
    <name type="scientific">Diabrotica balteata</name>
    <name type="common">Banded cucumber beetle</name>
    <dbReference type="NCBI Taxonomy" id="107213"/>
    <lineage>
        <taxon>Eukaryota</taxon>
        <taxon>Metazoa</taxon>
        <taxon>Ecdysozoa</taxon>
        <taxon>Arthropoda</taxon>
        <taxon>Hexapoda</taxon>
        <taxon>Insecta</taxon>
        <taxon>Pterygota</taxon>
        <taxon>Neoptera</taxon>
        <taxon>Endopterygota</taxon>
        <taxon>Coleoptera</taxon>
        <taxon>Polyphaga</taxon>
        <taxon>Cucujiformia</taxon>
        <taxon>Chrysomeloidea</taxon>
        <taxon>Chrysomelidae</taxon>
        <taxon>Galerucinae</taxon>
        <taxon>Diabroticina</taxon>
        <taxon>Diabroticites</taxon>
        <taxon>Diabrotica</taxon>
    </lineage>
</organism>
<reference evidence="12" key="1">
    <citation type="submission" date="2022-01" db="EMBL/GenBank/DDBJ databases">
        <authorList>
            <person name="King R."/>
        </authorList>
    </citation>
    <scope>NUCLEOTIDE SEQUENCE</scope>
</reference>
<evidence type="ECO:0000259" key="11">
    <source>
        <dbReference type="PROSITE" id="PS50808"/>
    </source>
</evidence>
<dbReference type="GO" id="GO:0003677">
    <property type="term" value="F:DNA binding"/>
    <property type="evidence" value="ECO:0007669"/>
    <property type="project" value="UniProtKB-KW"/>
</dbReference>
<dbReference type="InterPro" id="IPR003656">
    <property type="entry name" value="Znf_BED"/>
</dbReference>
<dbReference type="InterPro" id="IPR012337">
    <property type="entry name" value="RNaseH-like_sf"/>
</dbReference>
<evidence type="ECO:0000256" key="1">
    <source>
        <dbReference type="ARBA" id="ARBA00004123"/>
    </source>
</evidence>
<evidence type="ECO:0000256" key="2">
    <source>
        <dbReference type="ARBA" id="ARBA00022723"/>
    </source>
</evidence>
<evidence type="ECO:0000313" key="13">
    <source>
        <dbReference type="Proteomes" id="UP001153709"/>
    </source>
</evidence>
<keyword evidence="13" id="KW-1185">Reference proteome</keyword>
<dbReference type="InterPro" id="IPR036236">
    <property type="entry name" value="Znf_C2H2_sf"/>
</dbReference>
<proteinExistence type="predicted"/>
<evidence type="ECO:0000313" key="12">
    <source>
        <dbReference type="EMBL" id="CAG9831131.1"/>
    </source>
</evidence>
<dbReference type="OrthoDB" id="6620210at2759"/>
<dbReference type="Proteomes" id="UP001153709">
    <property type="component" value="Chromosome 3"/>
</dbReference>
<keyword evidence="3 9" id="KW-0863">Zinc-finger</keyword>
<dbReference type="GO" id="GO:0046983">
    <property type="term" value="F:protein dimerization activity"/>
    <property type="evidence" value="ECO:0007669"/>
    <property type="project" value="InterPro"/>
</dbReference>
<evidence type="ECO:0000256" key="9">
    <source>
        <dbReference type="PROSITE-ProRule" id="PRU00027"/>
    </source>
</evidence>
<evidence type="ECO:0000256" key="3">
    <source>
        <dbReference type="ARBA" id="ARBA00022771"/>
    </source>
</evidence>
<dbReference type="GO" id="GO:0005634">
    <property type="term" value="C:nucleus"/>
    <property type="evidence" value="ECO:0007669"/>
    <property type="project" value="UniProtKB-SubCell"/>
</dbReference>
<dbReference type="InterPro" id="IPR052035">
    <property type="entry name" value="ZnF_BED_domain_contain"/>
</dbReference>
<feature type="domain" description="BED-type" evidence="11">
    <location>
        <begin position="3"/>
        <end position="66"/>
    </location>
</feature>
<feature type="compositionally biased region" description="Polar residues" evidence="10">
    <location>
        <begin position="78"/>
        <end position="89"/>
    </location>
</feature>
<evidence type="ECO:0000256" key="10">
    <source>
        <dbReference type="SAM" id="MobiDB-lite"/>
    </source>
</evidence>